<evidence type="ECO:0000256" key="1">
    <source>
        <dbReference type="SAM" id="Phobius"/>
    </source>
</evidence>
<protein>
    <submittedName>
        <fullName evidence="2">Uncharacterized protein</fullName>
    </submittedName>
</protein>
<keyword evidence="1" id="KW-0472">Membrane</keyword>
<gene>
    <name evidence="2" type="ORF">ABVK25_011283</name>
</gene>
<keyword evidence="1" id="KW-1133">Transmembrane helix</keyword>
<name>A0ABR4AWG3_9LECA</name>
<reference evidence="2 3" key="1">
    <citation type="submission" date="2024-09" db="EMBL/GenBank/DDBJ databases">
        <title>Rethinking Asexuality: The Enigmatic Case of Functional Sexual Genes in Lepraria (Stereocaulaceae).</title>
        <authorList>
            <person name="Doellman M."/>
            <person name="Sun Y."/>
            <person name="Barcenas-Pena A."/>
            <person name="Lumbsch H.T."/>
            <person name="Grewe F."/>
        </authorList>
    </citation>
    <scope>NUCLEOTIDE SEQUENCE [LARGE SCALE GENOMIC DNA]</scope>
    <source>
        <strain evidence="2 3">Grewe 0041</strain>
    </source>
</reference>
<organism evidence="2 3">
    <name type="scientific">Lepraria finkii</name>
    <dbReference type="NCBI Taxonomy" id="1340010"/>
    <lineage>
        <taxon>Eukaryota</taxon>
        <taxon>Fungi</taxon>
        <taxon>Dikarya</taxon>
        <taxon>Ascomycota</taxon>
        <taxon>Pezizomycotina</taxon>
        <taxon>Lecanoromycetes</taxon>
        <taxon>OSLEUM clade</taxon>
        <taxon>Lecanoromycetidae</taxon>
        <taxon>Lecanorales</taxon>
        <taxon>Lecanorineae</taxon>
        <taxon>Stereocaulaceae</taxon>
        <taxon>Lepraria</taxon>
    </lineage>
</organism>
<proteinExistence type="predicted"/>
<evidence type="ECO:0000313" key="2">
    <source>
        <dbReference type="EMBL" id="KAL2047828.1"/>
    </source>
</evidence>
<sequence length="197" mass="21814">MTRKIFSDLPKSVWSKVKTGTVAVLRALGFGLAIVFVQSLSRPFGKCTVEPTKVAIYSNRTIALLRALVHVIPVGIAVAEIELNWQEHWVSIAKDLSYYQYAAKAHEIAIQASLAAILFTYIKYEMALSHSLPFGDLFPGLQLNQLSTLWSTDIWASACANHLLLRRRLSFLVLHLACVILAVVTGPFERDSAYAPA</sequence>
<dbReference type="EMBL" id="JBHFEH010000092">
    <property type="protein sequence ID" value="KAL2047828.1"/>
    <property type="molecule type" value="Genomic_DNA"/>
</dbReference>
<accession>A0ABR4AWG3</accession>
<evidence type="ECO:0000313" key="3">
    <source>
        <dbReference type="Proteomes" id="UP001590951"/>
    </source>
</evidence>
<feature type="transmembrane region" description="Helical" evidence="1">
    <location>
        <begin position="20"/>
        <end position="40"/>
    </location>
</feature>
<keyword evidence="1" id="KW-0812">Transmembrane</keyword>
<feature type="transmembrane region" description="Helical" evidence="1">
    <location>
        <begin position="169"/>
        <end position="188"/>
    </location>
</feature>
<keyword evidence="3" id="KW-1185">Reference proteome</keyword>
<dbReference type="Proteomes" id="UP001590951">
    <property type="component" value="Unassembled WGS sequence"/>
</dbReference>
<comment type="caution">
    <text evidence="2">The sequence shown here is derived from an EMBL/GenBank/DDBJ whole genome shotgun (WGS) entry which is preliminary data.</text>
</comment>